<dbReference type="Proteomes" id="UP000019225">
    <property type="component" value="Chromosome"/>
</dbReference>
<proteinExistence type="predicted"/>
<dbReference type="Pfam" id="PF13340">
    <property type="entry name" value="DUF4096"/>
    <property type="match status" value="1"/>
</dbReference>
<protein>
    <recommendedName>
        <fullName evidence="1">Insertion element IS402-like domain-containing protein</fullName>
    </recommendedName>
</protein>
<dbReference type="InterPro" id="IPR025161">
    <property type="entry name" value="IS402-like_dom"/>
</dbReference>
<feature type="domain" description="Insertion element IS402-like" evidence="1">
    <location>
        <begin position="1"/>
        <end position="42"/>
    </location>
</feature>
<accession>W5WKG0</accession>
<organism evidence="2 3">
    <name type="scientific">Kutzneria albida DSM 43870</name>
    <dbReference type="NCBI Taxonomy" id="1449976"/>
    <lineage>
        <taxon>Bacteria</taxon>
        <taxon>Bacillati</taxon>
        <taxon>Actinomycetota</taxon>
        <taxon>Actinomycetes</taxon>
        <taxon>Pseudonocardiales</taxon>
        <taxon>Pseudonocardiaceae</taxon>
        <taxon>Kutzneria</taxon>
    </lineage>
</organism>
<keyword evidence="3" id="KW-1185">Reference proteome</keyword>
<name>W5WKG0_9PSEU</name>
<dbReference type="KEGG" id="kal:KALB_5277"/>
<dbReference type="eggNOG" id="COG3293">
    <property type="taxonomic scope" value="Bacteria"/>
</dbReference>
<dbReference type="EMBL" id="CP007155">
    <property type="protein sequence ID" value="AHH98639.1"/>
    <property type="molecule type" value="Genomic_DNA"/>
</dbReference>
<dbReference type="PATRIC" id="fig|1449976.3.peg.5293"/>
<evidence type="ECO:0000313" key="3">
    <source>
        <dbReference type="Proteomes" id="UP000019225"/>
    </source>
</evidence>
<dbReference type="AlphaFoldDB" id="W5WKG0"/>
<evidence type="ECO:0000259" key="1">
    <source>
        <dbReference type="Pfam" id="PF13340"/>
    </source>
</evidence>
<dbReference type="HOGENOM" id="CLU_2770517_0_0_11"/>
<reference evidence="2 3" key="1">
    <citation type="journal article" date="2014" name="BMC Genomics">
        <title>Complete genome sequence of producer of the glycopeptide antibiotic Aculeximycin Kutzneria albida DSM 43870T, a representative of minor genus of Pseudonocardiaceae.</title>
        <authorList>
            <person name="Rebets Y."/>
            <person name="Tokovenko B."/>
            <person name="Lushchyk I."/>
            <person name="Ruckert C."/>
            <person name="Zaburannyi N."/>
            <person name="Bechthold A."/>
            <person name="Kalinowski J."/>
            <person name="Luzhetskyy A."/>
        </authorList>
    </citation>
    <scope>NUCLEOTIDE SEQUENCE [LARGE SCALE GENOMIC DNA]</scope>
    <source>
        <strain evidence="2">DSM 43870</strain>
    </source>
</reference>
<evidence type="ECO:0000313" key="2">
    <source>
        <dbReference type="EMBL" id="AHH98639.1"/>
    </source>
</evidence>
<sequence>MFVLFTGIGWEDLPQELGFGSGMTCWRRLRDWQERGVFDRLHHAHLVTTKGDSHRLAEALAGKGVVPLT</sequence>
<gene>
    <name evidence="2" type="ORF">KALB_5277</name>
</gene>